<dbReference type="GO" id="GO:0016020">
    <property type="term" value="C:membrane"/>
    <property type="evidence" value="ECO:0007669"/>
    <property type="project" value="TreeGrafter"/>
</dbReference>
<dbReference type="Pfam" id="PF03358">
    <property type="entry name" value="FMN_red"/>
    <property type="match status" value="1"/>
</dbReference>
<dbReference type="InterPro" id="IPR005025">
    <property type="entry name" value="FMN_Rdtase-like_dom"/>
</dbReference>
<dbReference type="PROSITE" id="PS00201">
    <property type="entry name" value="FLAVODOXIN"/>
    <property type="match status" value="1"/>
</dbReference>
<dbReference type="SUPFAM" id="SSF52218">
    <property type="entry name" value="Flavoproteins"/>
    <property type="match status" value="1"/>
</dbReference>
<keyword evidence="5" id="KW-0560">Oxidoreductase</keyword>
<dbReference type="GO" id="GO:0009055">
    <property type="term" value="F:electron transfer activity"/>
    <property type="evidence" value="ECO:0007669"/>
    <property type="project" value="InterPro"/>
</dbReference>
<name>A0A0T5NP05_9RHOB</name>
<proteinExistence type="inferred from homology"/>
<dbReference type="GO" id="GO:0010181">
    <property type="term" value="F:FMN binding"/>
    <property type="evidence" value="ECO:0007669"/>
    <property type="project" value="InterPro"/>
</dbReference>
<gene>
    <name evidence="7" type="ORF">XM53_19425</name>
</gene>
<accession>A0A0T5NP05</accession>
<evidence type="ECO:0000259" key="6">
    <source>
        <dbReference type="PROSITE" id="PS50902"/>
    </source>
</evidence>
<sequence length="207" mass="22105">MTDQDPVRLAIVYYSSTGNTFTIAQEIAAGAEKHGAAVRIRRVAELAPDAAIDANPAWRKHLETTREVPVATHSDLEWADGFVFGTPTRFGLPAAQLKQFLDTCGGLWMNGKLTDKVVSAFTGAGNVHGGQESTLLALHNVFYHWGAIMVPPGYTDPAIHAAGGNPYGTSFTDGQGAPLPEATLRAARHQGGRMATWAQAVRRVRAA</sequence>
<dbReference type="PATRIC" id="fig|1641875.4.peg.2425"/>
<dbReference type="NCBIfam" id="TIGR01755">
    <property type="entry name" value="flav_wrbA"/>
    <property type="match status" value="1"/>
</dbReference>
<organism evidence="7 8">
    <name type="scientific">Roseovarius atlanticus</name>
    <dbReference type="NCBI Taxonomy" id="1641875"/>
    <lineage>
        <taxon>Bacteria</taxon>
        <taxon>Pseudomonadati</taxon>
        <taxon>Pseudomonadota</taxon>
        <taxon>Alphaproteobacteria</taxon>
        <taxon>Rhodobacterales</taxon>
        <taxon>Roseobacteraceae</taxon>
        <taxon>Roseovarius</taxon>
    </lineage>
</organism>
<evidence type="ECO:0000256" key="5">
    <source>
        <dbReference type="ARBA" id="ARBA00023002"/>
    </source>
</evidence>
<evidence type="ECO:0000256" key="1">
    <source>
        <dbReference type="ARBA" id="ARBA00001917"/>
    </source>
</evidence>
<evidence type="ECO:0000256" key="4">
    <source>
        <dbReference type="ARBA" id="ARBA00022643"/>
    </source>
</evidence>
<keyword evidence="8" id="KW-1185">Reference proteome</keyword>
<dbReference type="OrthoDB" id="9801479at2"/>
<feature type="domain" description="Flavodoxin-like" evidence="6">
    <location>
        <begin position="9"/>
        <end position="202"/>
    </location>
</feature>
<keyword evidence="4" id="KW-0288">FMN</keyword>
<evidence type="ECO:0000313" key="7">
    <source>
        <dbReference type="EMBL" id="KRS10709.1"/>
    </source>
</evidence>
<dbReference type="PROSITE" id="PS50902">
    <property type="entry name" value="FLAVODOXIN_LIKE"/>
    <property type="match status" value="1"/>
</dbReference>
<dbReference type="RefSeq" id="WP_057796390.1">
    <property type="nucleotide sequence ID" value="NZ_LAXJ01000027.1"/>
</dbReference>
<dbReference type="AlphaFoldDB" id="A0A0T5NP05"/>
<reference evidence="7 8" key="1">
    <citation type="submission" date="2015-04" db="EMBL/GenBank/DDBJ databases">
        <title>The draft genome sequence of Roseovarius sp.R12b.</title>
        <authorList>
            <person name="Li G."/>
            <person name="Lai Q."/>
            <person name="Shao Z."/>
            <person name="Yan P."/>
        </authorList>
    </citation>
    <scope>NUCLEOTIDE SEQUENCE [LARGE SCALE GENOMIC DNA]</scope>
    <source>
        <strain evidence="7 8">R12B</strain>
    </source>
</reference>
<dbReference type="InterPro" id="IPR008254">
    <property type="entry name" value="Flavodoxin/NO_synth"/>
</dbReference>
<dbReference type="InterPro" id="IPR001226">
    <property type="entry name" value="Flavodoxin_CS"/>
</dbReference>
<dbReference type="Proteomes" id="UP000051295">
    <property type="component" value="Unassembled WGS sequence"/>
</dbReference>
<dbReference type="PANTHER" id="PTHR30546">
    <property type="entry name" value="FLAVODOXIN-RELATED PROTEIN WRBA-RELATED"/>
    <property type="match status" value="1"/>
</dbReference>
<dbReference type="Gene3D" id="3.40.50.360">
    <property type="match status" value="1"/>
</dbReference>
<evidence type="ECO:0000256" key="3">
    <source>
        <dbReference type="ARBA" id="ARBA00022630"/>
    </source>
</evidence>
<evidence type="ECO:0000313" key="8">
    <source>
        <dbReference type="Proteomes" id="UP000051295"/>
    </source>
</evidence>
<dbReference type="InterPro" id="IPR010089">
    <property type="entry name" value="Flavoprotein_WrbA-like"/>
</dbReference>
<dbReference type="NCBIfam" id="NF002999">
    <property type="entry name" value="PRK03767.1"/>
    <property type="match status" value="1"/>
</dbReference>
<dbReference type="FunFam" id="3.40.50.360:FF:000001">
    <property type="entry name" value="NAD(P)H dehydrogenase (Quinone) FQR1-like"/>
    <property type="match status" value="1"/>
</dbReference>
<dbReference type="EMBL" id="LAXJ01000027">
    <property type="protein sequence ID" value="KRS10709.1"/>
    <property type="molecule type" value="Genomic_DNA"/>
</dbReference>
<comment type="caution">
    <text evidence="7">The sequence shown here is derived from an EMBL/GenBank/DDBJ whole genome shotgun (WGS) entry which is preliminary data.</text>
</comment>
<comment type="similarity">
    <text evidence="2">Belongs to the WrbA family.</text>
</comment>
<keyword evidence="3" id="KW-0285">Flavoprotein</keyword>
<protein>
    <recommendedName>
        <fullName evidence="6">Flavodoxin-like domain-containing protein</fullName>
    </recommendedName>
</protein>
<dbReference type="STRING" id="1641875.XM53_19425"/>
<dbReference type="GO" id="GO:0003955">
    <property type="term" value="F:NAD(P)H dehydrogenase (quinone) activity"/>
    <property type="evidence" value="ECO:0007669"/>
    <property type="project" value="InterPro"/>
</dbReference>
<dbReference type="PANTHER" id="PTHR30546:SF23">
    <property type="entry name" value="FLAVOPROTEIN-LIKE PROTEIN YCP4-RELATED"/>
    <property type="match status" value="1"/>
</dbReference>
<evidence type="ECO:0000256" key="2">
    <source>
        <dbReference type="ARBA" id="ARBA00006961"/>
    </source>
</evidence>
<dbReference type="InterPro" id="IPR029039">
    <property type="entry name" value="Flavoprotein-like_sf"/>
</dbReference>
<comment type="cofactor">
    <cofactor evidence="1">
        <name>FMN</name>
        <dbReference type="ChEBI" id="CHEBI:58210"/>
    </cofactor>
</comment>